<dbReference type="GO" id="GO:0005507">
    <property type="term" value="F:copper ion binding"/>
    <property type="evidence" value="ECO:0007669"/>
    <property type="project" value="InterPro"/>
</dbReference>
<evidence type="ECO:0000259" key="3">
    <source>
        <dbReference type="Pfam" id="PF07732"/>
    </source>
</evidence>
<feature type="domain" description="Plastocyanin-like" evidence="2">
    <location>
        <begin position="393"/>
        <end position="509"/>
    </location>
</feature>
<dbReference type="GO" id="GO:0016491">
    <property type="term" value="F:oxidoreductase activity"/>
    <property type="evidence" value="ECO:0007669"/>
    <property type="project" value="InterPro"/>
</dbReference>
<dbReference type="PANTHER" id="PTHR48267:SF1">
    <property type="entry name" value="BILIRUBIN OXIDASE"/>
    <property type="match status" value="1"/>
</dbReference>
<reference evidence="4" key="1">
    <citation type="submission" date="2020-07" db="EMBL/GenBank/DDBJ databases">
        <title>Vallitalea pronyensis genome.</title>
        <authorList>
            <person name="Postec A."/>
        </authorList>
    </citation>
    <scope>NUCLEOTIDE SEQUENCE</scope>
    <source>
        <strain evidence="4">FatNI3</strain>
    </source>
</reference>
<evidence type="ECO:0000256" key="1">
    <source>
        <dbReference type="ARBA" id="ARBA00010609"/>
    </source>
</evidence>
<dbReference type="CDD" id="cd13868">
    <property type="entry name" value="CuRO_2_CotA_like"/>
    <property type="match status" value="1"/>
</dbReference>
<name>A0A8J8SI36_9FIRM</name>
<dbReference type="InterPro" id="IPR008972">
    <property type="entry name" value="Cupredoxin"/>
</dbReference>
<comment type="similarity">
    <text evidence="1">Belongs to the multicopper oxidase family.</text>
</comment>
<dbReference type="AlphaFoldDB" id="A0A8J8SI36"/>
<dbReference type="CDD" id="cd13844">
    <property type="entry name" value="CuRO_1_BOD_CotA_like"/>
    <property type="match status" value="1"/>
</dbReference>
<dbReference type="Pfam" id="PF07732">
    <property type="entry name" value="Cu-oxidase_3"/>
    <property type="match status" value="1"/>
</dbReference>
<dbReference type="InterPro" id="IPR045087">
    <property type="entry name" value="Cu-oxidase_fam"/>
</dbReference>
<dbReference type="InterPro" id="IPR011707">
    <property type="entry name" value="Cu-oxidase-like_N"/>
</dbReference>
<evidence type="ECO:0000313" key="5">
    <source>
        <dbReference type="Proteomes" id="UP000683246"/>
    </source>
</evidence>
<dbReference type="RefSeq" id="WP_212694780.1">
    <property type="nucleotide sequence ID" value="NZ_CP058649.1"/>
</dbReference>
<dbReference type="Pfam" id="PF07731">
    <property type="entry name" value="Cu-oxidase_2"/>
    <property type="match status" value="1"/>
</dbReference>
<accession>A0A8J8SI36</accession>
<sequence length="511" mass="58596">MALAKYVDKLPTIPTLKPTDRVEGADYYKIVISQFKEKLHRDLPPTTVWGFAGRYPGPIIDVMKNQWISIQWLNELPPEHLLPIDTTVHGAEPSVPSVRTVIHVHGSVVQPESDGYPDAWYTKDYKVVGPMFTRKVYDYPNQQPAATLWYHAHAIGITRLNVYAGLAGIYIIRNPALDYLQLPKDAYDMPLLIQDRTFNEDGSLYYPSQTDPPNPYVNPSVLSDYFAENILVNGKVWPYLEVEPRKYRFRIINGSNSRFYNMKLSSNQPFYQIGTDQGFLESPVVTPVILLAPAERAEVIIDFSGHRGEHIVITNDAASPYPRGGPVDPDTTGQIMQFRVTKKLKSRDNSIIPYHLTPIDPLSVKDAVLERDITLDRMEDEYGRALLLLDKRRWHDPIEIKPEVGTIEIWKFINLANSTHPIHIHLVRFLVLDRQPFDVDHYQATGEIMTTGPAVPPELNERGWKDTVRANPGELTRIIIKFVPYTGLYPWHCHILEHEDHEMMLPYEVIY</sequence>
<evidence type="ECO:0000313" key="4">
    <source>
        <dbReference type="EMBL" id="QUI24088.1"/>
    </source>
</evidence>
<dbReference type="SUPFAM" id="SSF49503">
    <property type="entry name" value="Cupredoxins"/>
    <property type="match status" value="3"/>
</dbReference>
<dbReference type="PANTHER" id="PTHR48267">
    <property type="entry name" value="CUPREDOXIN SUPERFAMILY PROTEIN"/>
    <property type="match status" value="1"/>
</dbReference>
<dbReference type="CDD" id="cd13891">
    <property type="entry name" value="CuRO_3_CotA_like"/>
    <property type="match status" value="1"/>
</dbReference>
<dbReference type="InterPro" id="IPR011706">
    <property type="entry name" value="Cu-oxidase_C"/>
</dbReference>
<protein>
    <submittedName>
        <fullName evidence="4">Multicopper oxidase domain-containing protein</fullName>
    </submittedName>
</protein>
<dbReference type="Proteomes" id="UP000683246">
    <property type="component" value="Chromosome"/>
</dbReference>
<dbReference type="KEGG" id="vpy:HZI73_18105"/>
<feature type="domain" description="Plastocyanin-like" evidence="3">
    <location>
        <begin position="99"/>
        <end position="175"/>
    </location>
</feature>
<proteinExistence type="inferred from homology"/>
<dbReference type="Gene3D" id="2.60.40.420">
    <property type="entry name" value="Cupredoxins - blue copper proteins"/>
    <property type="match status" value="3"/>
</dbReference>
<dbReference type="EMBL" id="CP058649">
    <property type="protein sequence ID" value="QUI24088.1"/>
    <property type="molecule type" value="Genomic_DNA"/>
</dbReference>
<keyword evidence="5" id="KW-1185">Reference proteome</keyword>
<organism evidence="4 5">
    <name type="scientific">Vallitalea pronyensis</name>
    <dbReference type="NCBI Taxonomy" id="1348613"/>
    <lineage>
        <taxon>Bacteria</taxon>
        <taxon>Bacillati</taxon>
        <taxon>Bacillota</taxon>
        <taxon>Clostridia</taxon>
        <taxon>Lachnospirales</taxon>
        <taxon>Vallitaleaceae</taxon>
        <taxon>Vallitalea</taxon>
    </lineage>
</organism>
<gene>
    <name evidence="4" type="ORF">HZI73_18105</name>
</gene>
<evidence type="ECO:0000259" key="2">
    <source>
        <dbReference type="Pfam" id="PF07731"/>
    </source>
</evidence>